<dbReference type="Gene3D" id="3.40.630.30">
    <property type="match status" value="1"/>
</dbReference>
<dbReference type="Proteomes" id="UP000783037">
    <property type="component" value="Unassembled WGS sequence"/>
</dbReference>
<sequence>MRPDITYKNTHKFSKKELKDLFLSVDWSSGEYPEKLVIAMKNFDTVYSAWDGEDLVGLICVMDDGIMNAYIHYLLVKPDYQLKGIGKQLVKRVTDYYKDYLRIVVICLTENVKFYEYCGFGLEEDKRALFITDLEN</sequence>
<reference evidence="4" key="1">
    <citation type="submission" date="2019-04" db="EMBL/GenBank/DDBJ databases">
        <title>Evolution of Biomass-Degrading Anaerobic Consortia Revealed by Metagenomics.</title>
        <authorList>
            <person name="Peng X."/>
        </authorList>
    </citation>
    <scope>NUCLEOTIDE SEQUENCE</scope>
    <source>
        <strain evidence="4">SIG18</strain>
    </source>
</reference>
<proteinExistence type="predicted"/>
<dbReference type="SUPFAM" id="SSF55729">
    <property type="entry name" value="Acyl-CoA N-acyltransferases (Nat)"/>
    <property type="match status" value="1"/>
</dbReference>
<dbReference type="GO" id="GO:0008080">
    <property type="term" value="F:N-acetyltransferase activity"/>
    <property type="evidence" value="ECO:0007669"/>
    <property type="project" value="InterPro"/>
</dbReference>
<keyword evidence="2" id="KW-0012">Acyltransferase</keyword>
<evidence type="ECO:0000313" key="5">
    <source>
        <dbReference type="Proteomes" id="UP000783037"/>
    </source>
</evidence>
<dbReference type="InterPro" id="IPR000182">
    <property type="entry name" value="GNAT_dom"/>
</dbReference>
<name>A0A8T3V7R3_9EURY</name>
<dbReference type="AlphaFoldDB" id="A0A8T3V7R3"/>
<dbReference type="PANTHER" id="PTHR43626">
    <property type="entry name" value="ACYL-COA N-ACYLTRANSFERASE"/>
    <property type="match status" value="1"/>
</dbReference>
<keyword evidence="1" id="KW-0808">Transferase</keyword>
<dbReference type="GO" id="GO:0005737">
    <property type="term" value="C:cytoplasm"/>
    <property type="evidence" value="ECO:0007669"/>
    <property type="project" value="TreeGrafter"/>
</dbReference>
<protein>
    <submittedName>
        <fullName evidence="4">GNAT family N-acetyltransferase</fullName>
    </submittedName>
</protein>
<organism evidence="4 5">
    <name type="scientific">Methanobrevibacter thaueri</name>
    <dbReference type="NCBI Taxonomy" id="190975"/>
    <lineage>
        <taxon>Archaea</taxon>
        <taxon>Methanobacteriati</taxon>
        <taxon>Methanobacteriota</taxon>
        <taxon>Methanomada group</taxon>
        <taxon>Methanobacteria</taxon>
        <taxon>Methanobacteriales</taxon>
        <taxon>Methanobacteriaceae</taxon>
        <taxon>Methanobrevibacter</taxon>
    </lineage>
</organism>
<dbReference type="EMBL" id="SUTK01000091">
    <property type="protein sequence ID" value="MBE6502633.1"/>
    <property type="molecule type" value="Genomic_DNA"/>
</dbReference>
<evidence type="ECO:0000256" key="2">
    <source>
        <dbReference type="ARBA" id="ARBA00023315"/>
    </source>
</evidence>
<dbReference type="PANTHER" id="PTHR43626:SF4">
    <property type="entry name" value="GCN5-RELATED N-ACETYLTRANSFERASE 2, CHLOROPLASTIC"/>
    <property type="match status" value="1"/>
</dbReference>
<evidence type="ECO:0000256" key="1">
    <source>
        <dbReference type="ARBA" id="ARBA00022679"/>
    </source>
</evidence>
<dbReference type="InterPro" id="IPR045039">
    <property type="entry name" value="NSI-like"/>
</dbReference>
<feature type="domain" description="N-acetyltransferase" evidence="3">
    <location>
        <begin position="8"/>
        <end position="136"/>
    </location>
</feature>
<gene>
    <name evidence="4" type="ORF">E7Z79_09385</name>
</gene>
<dbReference type="Pfam" id="PF00583">
    <property type="entry name" value="Acetyltransf_1"/>
    <property type="match status" value="1"/>
</dbReference>
<dbReference type="InterPro" id="IPR016181">
    <property type="entry name" value="Acyl_CoA_acyltransferase"/>
</dbReference>
<dbReference type="CDD" id="cd04301">
    <property type="entry name" value="NAT_SF"/>
    <property type="match status" value="1"/>
</dbReference>
<comment type="caution">
    <text evidence="4">The sequence shown here is derived from an EMBL/GenBank/DDBJ whole genome shotgun (WGS) entry which is preliminary data.</text>
</comment>
<evidence type="ECO:0000313" key="4">
    <source>
        <dbReference type="EMBL" id="MBE6502633.1"/>
    </source>
</evidence>
<dbReference type="PROSITE" id="PS51186">
    <property type="entry name" value="GNAT"/>
    <property type="match status" value="1"/>
</dbReference>
<evidence type="ECO:0000259" key="3">
    <source>
        <dbReference type="PROSITE" id="PS51186"/>
    </source>
</evidence>
<accession>A0A8T3V7R3</accession>